<keyword evidence="3" id="KW-0862">Zinc</keyword>
<dbReference type="Gene3D" id="1.10.10.1070">
    <property type="entry name" value="Zinc finger, BED domain-containing"/>
    <property type="match status" value="1"/>
</dbReference>
<dbReference type="SUPFAM" id="SSF140996">
    <property type="entry name" value="Hermes dimerisation domain"/>
    <property type="match status" value="1"/>
</dbReference>
<dbReference type="SUPFAM" id="SSF53098">
    <property type="entry name" value="Ribonuclease H-like"/>
    <property type="match status" value="1"/>
</dbReference>
<feature type="region of interest" description="Disordered" evidence="5">
    <location>
        <begin position="813"/>
        <end position="834"/>
    </location>
</feature>
<gene>
    <name evidence="7" type="ORF">MSPICULIGERA_LOCUS18043</name>
</gene>
<dbReference type="AlphaFoldDB" id="A0AA36D2H9"/>
<feature type="domain" description="BED-type" evidence="6">
    <location>
        <begin position="325"/>
        <end position="390"/>
    </location>
</feature>
<evidence type="ECO:0000313" key="8">
    <source>
        <dbReference type="Proteomes" id="UP001177023"/>
    </source>
</evidence>
<comment type="caution">
    <text evidence="7">The sequence shown here is derived from an EMBL/GenBank/DDBJ whole genome shotgun (WGS) entry which is preliminary data.</text>
</comment>
<name>A0AA36D2H9_9BILA</name>
<reference evidence="7" key="1">
    <citation type="submission" date="2023-06" db="EMBL/GenBank/DDBJ databases">
        <authorList>
            <person name="Delattre M."/>
        </authorList>
    </citation>
    <scope>NUCLEOTIDE SEQUENCE</scope>
    <source>
        <strain evidence="7">AF72</strain>
    </source>
</reference>
<evidence type="ECO:0000256" key="1">
    <source>
        <dbReference type="ARBA" id="ARBA00022723"/>
    </source>
</evidence>
<feature type="non-terminal residue" evidence="7">
    <location>
        <position position="931"/>
    </location>
</feature>
<evidence type="ECO:0000256" key="5">
    <source>
        <dbReference type="SAM" id="MobiDB-lite"/>
    </source>
</evidence>
<organism evidence="7 8">
    <name type="scientific">Mesorhabditis spiculigera</name>
    <dbReference type="NCBI Taxonomy" id="96644"/>
    <lineage>
        <taxon>Eukaryota</taxon>
        <taxon>Metazoa</taxon>
        <taxon>Ecdysozoa</taxon>
        <taxon>Nematoda</taxon>
        <taxon>Chromadorea</taxon>
        <taxon>Rhabditida</taxon>
        <taxon>Rhabditina</taxon>
        <taxon>Rhabditomorpha</taxon>
        <taxon>Rhabditoidea</taxon>
        <taxon>Rhabditidae</taxon>
        <taxon>Mesorhabditinae</taxon>
        <taxon>Mesorhabditis</taxon>
    </lineage>
</organism>
<accession>A0AA36D2H9</accession>
<dbReference type="Proteomes" id="UP001177023">
    <property type="component" value="Unassembled WGS sequence"/>
</dbReference>
<keyword evidence="1" id="KW-0479">Metal-binding</keyword>
<feature type="compositionally biased region" description="Low complexity" evidence="5">
    <location>
        <begin position="385"/>
        <end position="398"/>
    </location>
</feature>
<evidence type="ECO:0000256" key="3">
    <source>
        <dbReference type="ARBA" id="ARBA00022833"/>
    </source>
</evidence>
<dbReference type="InterPro" id="IPR012337">
    <property type="entry name" value="RNaseH-like_sf"/>
</dbReference>
<dbReference type="InterPro" id="IPR003656">
    <property type="entry name" value="Znf_BED"/>
</dbReference>
<keyword evidence="2 4" id="KW-0863">Zinc-finger</keyword>
<evidence type="ECO:0000256" key="2">
    <source>
        <dbReference type="ARBA" id="ARBA00022771"/>
    </source>
</evidence>
<sequence>MNVELLRTGARCTREALVRAVCSGMQISTWQGANYGRCGHVVDESDGLLDGIRQSHSFDETRAPMLGTDGRRPASFDCTSRAPQAEAPVRAPSFDLGRGLDLPTRLGLTLPNMLQMHPNSLSPLPPLSGMSGGLSPLHPGLSSSLTSAFSAVDVPRLMVHSPIENRSPIPGLSPSHHPSADIRLLTVPSPDPSARLLGALTVEHFRRSPDSSRSPVGDAAAEVLASMNNAMLGLNGQSFGLGMGWGTAGPQKIGLSHLSQQESGDSLGDDGSMGIDLEGLAPHIAQMAAQAQLASPELMAQMPPKSIIQEEVRNGGGRFQLVRKRGRSEVWNLFGQVLDTLTGVRLPYVACYACKVLYTDTGGGTGNMTRHRCPIGTSYRNSMPSTSSETAEGAATSSFDSMSSAQMPRKRSCTPDRKPQANNNEGASSPLPSSNRQPSLHSGHPSPGAVGDVEKELLAETAARAAAIDLRPTQHFTSAGFRQMCGRLLLLGRRYGQCSPSDILPDEAMIQNSRDNLLRFSLEEIRSELRGVGVEVTLSVEKLEYKGIWNVVWASRLTRNWNLKHLIIGVYPSSVTECDAIRLALKHLNLTLDPEHTRTLGLPQTFENFENIPDIGAVLEQVVSSTLSPDHRALLDRLADLRRRVVQVGAQMPHKFPQKIALTGVRGWYEECHTWRLHHEALQVLLSKHSGLQAEVAGLPWSSVGDVDAFLEPFHESLTALANEMQPTLNLVIPEWSALVHECRVEEDDDRLAPGLRAMKQQASQRLEEAASSLQPVHRMAAILNPRLARSLAILFTDQQRSETCRQIRDLCGIAPRSGDRPSSGSSIDADEPSRKRRLFLSQLESGGSTDDELECYSRSQFPTQQTREVLTFWSTAGSSQFPALAGLARRLYSMPAVPLRSYIPPSACISAPELATTLILRRAFENETDD</sequence>
<feature type="region of interest" description="Disordered" evidence="5">
    <location>
        <begin position="377"/>
        <end position="451"/>
    </location>
</feature>
<evidence type="ECO:0000259" key="6">
    <source>
        <dbReference type="PROSITE" id="PS50808"/>
    </source>
</evidence>
<dbReference type="EMBL" id="CATQJA010002657">
    <property type="protein sequence ID" value="CAJ0579838.1"/>
    <property type="molecule type" value="Genomic_DNA"/>
</dbReference>
<protein>
    <recommendedName>
        <fullName evidence="6">BED-type domain-containing protein</fullName>
    </recommendedName>
</protein>
<keyword evidence="8" id="KW-1185">Reference proteome</keyword>
<proteinExistence type="predicted"/>
<dbReference type="GO" id="GO:0003677">
    <property type="term" value="F:DNA binding"/>
    <property type="evidence" value="ECO:0007669"/>
    <property type="project" value="InterPro"/>
</dbReference>
<evidence type="ECO:0000256" key="4">
    <source>
        <dbReference type="PROSITE-ProRule" id="PRU00027"/>
    </source>
</evidence>
<dbReference type="PROSITE" id="PS50808">
    <property type="entry name" value="ZF_BED"/>
    <property type="match status" value="1"/>
</dbReference>
<feature type="compositionally biased region" description="Polar residues" evidence="5">
    <location>
        <begin position="420"/>
        <end position="440"/>
    </location>
</feature>
<evidence type="ECO:0000313" key="7">
    <source>
        <dbReference type="EMBL" id="CAJ0579838.1"/>
    </source>
</evidence>
<dbReference type="GO" id="GO:0008270">
    <property type="term" value="F:zinc ion binding"/>
    <property type="evidence" value="ECO:0007669"/>
    <property type="project" value="UniProtKB-KW"/>
</dbReference>